<dbReference type="AlphaFoldDB" id="A0A381PVC8"/>
<organism evidence="1">
    <name type="scientific">marine metagenome</name>
    <dbReference type="NCBI Taxonomy" id="408172"/>
    <lineage>
        <taxon>unclassified sequences</taxon>
        <taxon>metagenomes</taxon>
        <taxon>ecological metagenomes</taxon>
    </lineage>
</organism>
<dbReference type="Gene3D" id="3.40.30.10">
    <property type="entry name" value="Glutaredoxin"/>
    <property type="match status" value="1"/>
</dbReference>
<evidence type="ECO:0008006" key="2">
    <source>
        <dbReference type="Google" id="ProtNLM"/>
    </source>
</evidence>
<reference evidence="1" key="1">
    <citation type="submission" date="2018-05" db="EMBL/GenBank/DDBJ databases">
        <authorList>
            <person name="Lanie J.A."/>
            <person name="Ng W.-L."/>
            <person name="Kazmierczak K.M."/>
            <person name="Andrzejewski T.M."/>
            <person name="Davidsen T.M."/>
            <person name="Wayne K.J."/>
            <person name="Tettelin H."/>
            <person name="Glass J.I."/>
            <person name="Rusch D."/>
            <person name="Podicherti R."/>
            <person name="Tsui H.-C.T."/>
            <person name="Winkler M.E."/>
        </authorList>
    </citation>
    <scope>NUCLEOTIDE SEQUENCE</scope>
</reference>
<protein>
    <recommendedName>
        <fullName evidence="2">GST N-terminal domain-containing protein</fullName>
    </recommendedName>
</protein>
<sequence>MYDLAGTDENRRFSPYCWRIRMSLAHKDLAVDCQPWSFTASERRSNL</sequence>
<name>A0A381PVC8_9ZZZZ</name>
<dbReference type="EMBL" id="UINC01001108">
    <property type="protein sequence ID" value="SUZ71021.1"/>
    <property type="molecule type" value="Genomic_DNA"/>
</dbReference>
<evidence type="ECO:0000313" key="1">
    <source>
        <dbReference type="EMBL" id="SUZ71021.1"/>
    </source>
</evidence>
<accession>A0A381PVC8</accession>
<proteinExistence type="predicted"/>
<gene>
    <name evidence="1" type="ORF">METZ01_LOCUS23875</name>
</gene>